<organism evidence="1 2">
    <name type="scientific">Leptotrichia wadei</name>
    <dbReference type="NCBI Taxonomy" id="157687"/>
    <lineage>
        <taxon>Bacteria</taxon>
        <taxon>Fusobacteriati</taxon>
        <taxon>Fusobacteriota</taxon>
        <taxon>Fusobacteriia</taxon>
        <taxon>Fusobacteriales</taxon>
        <taxon>Leptotrichiaceae</taxon>
        <taxon>Leptotrichia</taxon>
    </lineage>
</organism>
<evidence type="ECO:0000313" key="1">
    <source>
        <dbReference type="EMBL" id="KXB69545.1"/>
    </source>
</evidence>
<dbReference type="STRING" id="157687.HMPREF3180_00346"/>
<evidence type="ECO:0000313" key="2">
    <source>
        <dbReference type="Proteomes" id="UP000070483"/>
    </source>
</evidence>
<dbReference type="Pfam" id="PF07751">
    <property type="entry name" value="Abi_2"/>
    <property type="match status" value="1"/>
</dbReference>
<dbReference type="InterPro" id="IPR011664">
    <property type="entry name" value="Abi_system_AbiD/AbiF-like"/>
</dbReference>
<sequence length="370" mass="44494">MAIKIFESRENLKNKLRNRGLEFDSDKLDNVLKKYNYFDLFNGFESLLLSSSHPKKYINIKLEDFLNLYEFDELFTARLLRYLNRFEKSLKSSISYHFTSMYCNTINDTMQYTNKENYMNPKETDINNRKYCRYSNNYPFAGYQNKGIYNEFDNFCLFKPYFLTNLVDKNDHIKIDFYTDTNYNAPSNVAIYRDINHNLNYNVAVPFWVAIETLTFGETLRILHYLKDEIMEKVLEDFKLSLPKRTIFLNMVDFLLCLRNSCAHNSLVNRFRTPNKYKVNAFLVSTFNLNPSNTDNSQYSILKLFDVMKLLSYFENIYELKEILDDMIRKNRDCLGFDKGDKLNKKILKRMGCEDYLQWEELFLRKFEYM</sequence>
<dbReference type="AlphaFoldDB" id="A0A134APD4"/>
<dbReference type="Proteomes" id="UP000070483">
    <property type="component" value="Unassembled WGS sequence"/>
</dbReference>
<dbReference type="OrthoDB" id="5363652at2"/>
<dbReference type="PATRIC" id="fig|157687.3.peg.349"/>
<proteinExistence type="predicted"/>
<comment type="caution">
    <text evidence="1">The sequence shown here is derived from an EMBL/GenBank/DDBJ whole genome shotgun (WGS) entry which is preliminary data.</text>
</comment>
<protein>
    <submittedName>
        <fullName evidence="1">Abi-like protein</fullName>
    </submittedName>
</protein>
<gene>
    <name evidence="1" type="ORF">HMPREF3180_00346</name>
</gene>
<reference evidence="2" key="1">
    <citation type="submission" date="2016-01" db="EMBL/GenBank/DDBJ databases">
        <authorList>
            <person name="Mitreva M."/>
            <person name="Pepin K.H."/>
            <person name="Mihindukulasuriya K.A."/>
            <person name="Fulton R."/>
            <person name="Fronick C."/>
            <person name="O'Laughlin M."/>
            <person name="Miner T."/>
            <person name="Herter B."/>
            <person name="Rosa B.A."/>
            <person name="Cordes M."/>
            <person name="Tomlinson C."/>
            <person name="Wollam A."/>
            <person name="Palsikar V.B."/>
            <person name="Mardis E.R."/>
            <person name="Wilson R.K."/>
        </authorList>
    </citation>
    <scope>NUCLEOTIDE SEQUENCE [LARGE SCALE GENOMIC DNA]</scope>
    <source>
        <strain evidence="2">KA00185</strain>
    </source>
</reference>
<dbReference type="GeneID" id="84805451"/>
<accession>A0A134APD4</accession>
<keyword evidence="2" id="KW-1185">Reference proteome</keyword>
<dbReference type="RefSeq" id="WP_018498930.1">
    <property type="nucleotide sequence ID" value="NZ_AP019830.1"/>
</dbReference>
<name>A0A134APD4_9FUSO</name>
<dbReference type="EMBL" id="LSDD01000022">
    <property type="protein sequence ID" value="KXB69545.1"/>
    <property type="molecule type" value="Genomic_DNA"/>
</dbReference>